<sequence length="124" mass="14375">MNRHWQQSIRRAGGGRTLWISRQIIREYLVTMTRPQTFENLSKATVLEQVDQFVEHFHIADDTATVTNQLTRLVNDFPIGGKQVHDANIVATLLAYDIPCLLTHNIKDFERFDKTIVIERINEA</sequence>
<evidence type="ECO:0000313" key="1">
    <source>
        <dbReference type="EMBL" id="QEA39103.1"/>
    </source>
</evidence>
<dbReference type="SUPFAM" id="SSF88723">
    <property type="entry name" value="PIN domain-like"/>
    <property type="match status" value="1"/>
</dbReference>
<evidence type="ECO:0000313" key="2">
    <source>
        <dbReference type="Proteomes" id="UP000321272"/>
    </source>
</evidence>
<dbReference type="Gene3D" id="3.40.50.1010">
    <property type="entry name" value="5'-nuclease"/>
    <property type="match status" value="1"/>
</dbReference>
<dbReference type="InterPro" id="IPR029060">
    <property type="entry name" value="PIN-like_dom_sf"/>
</dbReference>
<keyword evidence="2" id="KW-1185">Reference proteome</keyword>
<protein>
    <submittedName>
        <fullName evidence="1">Type II toxin-antitoxin system VapC family toxin</fullName>
    </submittedName>
</protein>
<dbReference type="Proteomes" id="UP000321272">
    <property type="component" value="Chromosome"/>
</dbReference>
<dbReference type="OrthoDB" id="7062868at2"/>
<dbReference type="AlphaFoldDB" id="A0A5B8SW07"/>
<reference evidence="1 2" key="1">
    <citation type="submission" date="2019-06" db="EMBL/GenBank/DDBJ databases">
        <title>Genome analyses of bacteria isolated from kimchi.</title>
        <authorList>
            <person name="Lee S."/>
            <person name="Ahn S."/>
            <person name="Roh S."/>
        </authorList>
    </citation>
    <scope>NUCLEOTIDE SEQUENCE [LARGE SCALE GENOMIC DNA]</scope>
    <source>
        <strain evidence="1 2">CBA4606</strain>
    </source>
</reference>
<dbReference type="EMBL" id="CP042382">
    <property type="protein sequence ID" value="QEA39103.1"/>
    <property type="molecule type" value="Genomic_DNA"/>
</dbReference>
<proteinExistence type="predicted"/>
<dbReference type="KEGG" id="paur:FGL86_08475"/>
<dbReference type="RefSeq" id="WP_147184159.1">
    <property type="nucleotide sequence ID" value="NZ_CP042382.1"/>
</dbReference>
<accession>A0A5B8SW07</accession>
<gene>
    <name evidence="1" type="ORF">FGL86_08475</name>
</gene>
<name>A0A5B8SW07_9GAMM</name>
<organism evidence="1 2">
    <name type="scientific">Pistricoccus aurantiacus</name>
    <dbReference type="NCBI Taxonomy" id="1883414"/>
    <lineage>
        <taxon>Bacteria</taxon>
        <taxon>Pseudomonadati</taxon>
        <taxon>Pseudomonadota</taxon>
        <taxon>Gammaproteobacteria</taxon>
        <taxon>Oceanospirillales</taxon>
        <taxon>Halomonadaceae</taxon>
        <taxon>Pistricoccus</taxon>
    </lineage>
</organism>